<dbReference type="EC" id="3.1.-.-" evidence="10"/>
<evidence type="ECO:0000256" key="8">
    <source>
        <dbReference type="ARBA" id="ARBA00022989"/>
    </source>
</evidence>
<proteinExistence type="inferred from homology"/>
<dbReference type="GO" id="GO:0005789">
    <property type="term" value="C:endoplasmic reticulum membrane"/>
    <property type="evidence" value="ECO:0007669"/>
    <property type="project" value="UniProtKB-SubCell"/>
</dbReference>
<evidence type="ECO:0000256" key="6">
    <source>
        <dbReference type="ARBA" id="ARBA00022824"/>
    </source>
</evidence>
<evidence type="ECO:0000256" key="10">
    <source>
        <dbReference type="RuleBase" id="RU365011"/>
    </source>
</evidence>
<feature type="transmembrane region" description="Helical" evidence="10">
    <location>
        <begin position="837"/>
        <end position="853"/>
    </location>
</feature>
<dbReference type="STRING" id="35525.A0A164K7R0"/>
<dbReference type="PANTHER" id="PTHR15495">
    <property type="entry name" value="NEGATIVE REGULATOR OF VESICLE FORMATION-RELATED"/>
    <property type="match status" value="1"/>
</dbReference>
<keyword evidence="6 10" id="KW-0256">Endoplasmic reticulum</keyword>
<feature type="domain" description="GPI inositol-deacylase transmembrane" evidence="12">
    <location>
        <begin position="631"/>
        <end position="827"/>
    </location>
</feature>
<dbReference type="AlphaFoldDB" id="A0A164K7R0"/>
<reference evidence="13 14" key="1">
    <citation type="submission" date="2016-03" db="EMBL/GenBank/DDBJ databases">
        <title>EvidentialGene: Evidence-directed Construction of Genes on Genomes.</title>
        <authorList>
            <person name="Gilbert D.G."/>
            <person name="Choi J.-H."/>
            <person name="Mockaitis K."/>
            <person name="Colbourne J."/>
            <person name="Pfrender M."/>
        </authorList>
    </citation>
    <scope>NUCLEOTIDE SEQUENCE [LARGE SCALE GENOMIC DNA]</scope>
    <source>
        <strain evidence="13 14">Xinb3</strain>
        <tissue evidence="13">Complete organism</tissue>
    </source>
</reference>
<feature type="domain" description="GPI inositol-deacylase PGAP1-like alpha/beta" evidence="11">
    <location>
        <begin position="81"/>
        <end position="296"/>
    </location>
</feature>
<feature type="transmembrane region" description="Helical" evidence="10">
    <location>
        <begin position="801"/>
        <end position="825"/>
    </location>
</feature>
<evidence type="ECO:0000259" key="11">
    <source>
        <dbReference type="Pfam" id="PF07819"/>
    </source>
</evidence>
<keyword evidence="5 10" id="KW-0378">Hydrolase</keyword>
<dbReference type="SUPFAM" id="SSF53474">
    <property type="entry name" value="alpha/beta-Hydrolases"/>
    <property type="match status" value="1"/>
</dbReference>
<name>A0A164K7R0_9CRUS</name>
<dbReference type="InterPro" id="IPR029058">
    <property type="entry name" value="AB_hydrolase_fold"/>
</dbReference>
<dbReference type="Pfam" id="PF24660">
    <property type="entry name" value="PGAP1_3rd"/>
    <property type="match status" value="1"/>
</dbReference>
<evidence type="ECO:0000256" key="4">
    <source>
        <dbReference type="ARBA" id="ARBA00022692"/>
    </source>
</evidence>
<feature type="transmembrane region" description="Helical" evidence="10">
    <location>
        <begin position="728"/>
        <end position="757"/>
    </location>
</feature>
<keyword evidence="14" id="KW-1185">Reference proteome</keyword>
<evidence type="ECO:0000256" key="3">
    <source>
        <dbReference type="ARBA" id="ARBA00022448"/>
    </source>
</evidence>
<dbReference type="InterPro" id="IPR012908">
    <property type="entry name" value="PGAP1-ab_dom-like"/>
</dbReference>
<feature type="transmembrane region" description="Helical" evidence="10">
    <location>
        <begin position="599"/>
        <end position="620"/>
    </location>
</feature>
<evidence type="ECO:0000256" key="5">
    <source>
        <dbReference type="ARBA" id="ARBA00022801"/>
    </source>
</evidence>
<keyword evidence="3 10" id="KW-0813">Transport</keyword>
<dbReference type="GO" id="GO:0006505">
    <property type="term" value="P:GPI anchor metabolic process"/>
    <property type="evidence" value="ECO:0007669"/>
    <property type="project" value="TreeGrafter"/>
</dbReference>
<comment type="function">
    <text evidence="10">Involved in inositol deacylation of GPI-anchored proteins which plays important roles in the quality control and ER-associated degradation of GPI-anchored proteins.</text>
</comment>
<gene>
    <name evidence="13" type="ORF">APZ42_034479</name>
</gene>
<dbReference type="GO" id="GO:0050185">
    <property type="term" value="F:phosphatidylinositol deacylase activity"/>
    <property type="evidence" value="ECO:0007669"/>
    <property type="project" value="TreeGrafter"/>
</dbReference>
<dbReference type="EMBL" id="LRGB01003375">
    <property type="protein sequence ID" value="KZS03025.1"/>
    <property type="molecule type" value="Genomic_DNA"/>
</dbReference>
<keyword evidence="8 10" id="KW-1133">Transmembrane helix</keyword>
<dbReference type="OrthoDB" id="348976at2759"/>
<dbReference type="InterPro" id="IPR056824">
    <property type="entry name" value="PGAP1_TMD"/>
</dbReference>
<dbReference type="Pfam" id="PF07819">
    <property type="entry name" value="PGAP1"/>
    <property type="match status" value="1"/>
</dbReference>
<evidence type="ECO:0000259" key="12">
    <source>
        <dbReference type="Pfam" id="PF25140"/>
    </source>
</evidence>
<evidence type="ECO:0000256" key="9">
    <source>
        <dbReference type="ARBA" id="ARBA00023136"/>
    </source>
</evidence>
<evidence type="ECO:0000256" key="2">
    <source>
        <dbReference type="ARBA" id="ARBA00006931"/>
    </source>
</evidence>
<evidence type="ECO:0000313" key="13">
    <source>
        <dbReference type="EMBL" id="KZS03025.1"/>
    </source>
</evidence>
<dbReference type="GO" id="GO:0006888">
    <property type="term" value="P:endoplasmic reticulum to Golgi vesicle-mediated transport"/>
    <property type="evidence" value="ECO:0007669"/>
    <property type="project" value="TreeGrafter"/>
</dbReference>
<keyword evidence="4 10" id="KW-0812">Transmembrane</keyword>
<protein>
    <recommendedName>
        <fullName evidence="10">GPI inositol-deacylase</fullName>
        <ecNumber evidence="10">3.1.-.-</ecNumber>
    </recommendedName>
</protein>
<comment type="subcellular location">
    <subcellularLocation>
        <location evidence="1">Endoplasmic reticulum membrane</location>
        <topology evidence="1">Multi-pass membrane protein</topology>
    </subcellularLocation>
</comment>
<dbReference type="GO" id="GO:0015031">
    <property type="term" value="P:protein transport"/>
    <property type="evidence" value="ECO:0007669"/>
    <property type="project" value="UniProtKB-KW"/>
</dbReference>
<dbReference type="Pfam" id="PF25140">
    <property type="entry name" value="PGAP1_TMD"/>
    <property type="match status" value="1"/>
</dbReference>
<comment type="similarity">
    <text evidence="2 10">Belongs to the GPI inositol-deacylase family.</text>
</comment>
<dbReference type="Proteomes" id="UP000076858">
    <property type="component" value="Unassembled WGS sequence"/>
</dbReference>
<keyword evidence="7 10" id="KW-0653">Protein transport</keyword>
<feature type="transmembrane region" description="Helical" evidence="10">
    <location>
        <begin position="865"/>
        <end position="885"/>
    </location>
</feature>
<dbReference type="Gene3D" id="3.40.50.1820">
    <property type="entry name" value="alpha/beta hydrolase"/>
    <property type="match status" value="1"/>
</dbReference>
<evidence type="ECO:0000256" key="1">
    <source>
        <dbReference type="ARBA" id="ARBA00004477"/>
    </source>
</evidence>
<evidence type="ECO:0000313" key="14">
    <source>
        <dbReference type="Proteomes" id="UP000076858"/>
    </source>
</evidence>
<dbReference type="InterPro" id="IPR039529">
    <property type="entry name" value="PGAP1/BST1"/>
</dbReference>
<keyword evidence="9 10" id="KW-0472">Membrane</keyword>
<sequence length="909" mass="103076">MKKNITLKLLAGALLVFAFIQGIQRFVFDLEDNKCEMTFMFEYPQYVKLNLKELSSTKFPHYNLFVYGEGEQATKYKKGQFTGIPILFIPGNAGSYKQVRSLASYAYRKSLDSRKHFHFDFFTIDFNEELSALYGGILNQQTAFANHCIKSIQLLYKNIGQRKKSLLIIGHSMGGMVAKAVYKEMDFDFSQINTIITLATPHRRPVISLDEDMSNFYQQTNQFWQESTNRTKNVALASIGGADRDIQVRSGLTTAHSPTINVLTTEMPTVWLAADHLCIVWCKQVVSVVVRALFDMVDSSNQNWIEPVAIREEILRYHLIQRPGGKSFKDFQSAKEVQFDPDGQWREVVAHRFTASPQAEDKSNSYFMIPIVDNAFRDRLTAIASGLHIKYWVFGCVAMSWKNSARFCERGIDLSHHTVLLPNIGDFVKRKFVTLDLVSLKEKGFSHIIFNIPRNYQKGFVLVDMYRALDRNLEVRFPFKSYIPFASIAKVVVPSDALSFSVSLPDLNRSWQSIVLKPNGKNCPSQNNALIRKVVPWSHESQYFLTNQSFSLHLHAPKTPADSEYDSVHLQWINPNPQCAFVIEISTDWIGVWAQLARFYSPILLPLVFAIYLHCFAKQLKEKQYRNAVPSTLSCLLEMPIIKLALIPEAFSILLGFIDSLHLPKWPPLSSDEFILRNDGLGFPFMYLLLGIVAWSLAIILSLLFWLGVSTGGNILHTLIIRYLRGSYGISLIVAEVVAIGLSRIPLVISVALVAIASSTCGSLALFLGLAVCIWKLFGYYEDELESMLSDEENQEVDDDFHINTTISLLWLCTAFLSVPTLVVWSRSPDLILPNDYWLVPSFAWSISGMMIWQRSEAVQEKSASYGRVGNVVSVLSLLLLAYGLVSIYRISYFITAAIVIYAVSKYFM</sequence>
<dbReference type="PANTHER" id="PTHR15495:SF7">
    <property type="entry name" value="GPI INOSITOL-DEACYLASE"/>
    <property type="match status" value="1"/>
</dbReference>
<accession>A0A164K7R0</accession>
<evidence type="ECO:0000256" key="7">
    <source>
        <dbReference type="ARBA" id="ARBA00022927"/>
    </source>
</evidence>
<comment type="caution">
    <text evidence="13">The sequence shown here is derived from an EMBL/GenBank/DDBJ whole genome shotgun (WGS) entry which is preliminary data.</text>
</comment>
<feature type="transmembrane region" description="Helical" evidence="10">
    <location>
        <begin position="683"/>
        <end position="707"/>
    </location>
</feature>
<organism evidence="13 14">
    <name type="scientific">Daphnia magna</name>
    <dbReference type="NCBI Taxonomy" id="35525"/>
    <lineage>
        <taxon>Eukaryota</taxon>
        <taxon>Metazoa</taxon>
        <taxon>Ecdysozoa</taxon>
        <taxon>Arthropoda</taxon>
        <taxon>Crustacea</taxon>
        <taxon>Branchiopoda</taxon>
        <taxon>Diplostraca</taxon>
        <taxon>Cladocera</taxon>
        <taxon>Anomopoda</taxon>
        <taxon>Daphniidae</taxon>
        <taxon>Daphnia</taxon>
    </lineage>
</organism>